<organism evidence="11 12">
    <name type="scientific">Powellomyces hirtus</name>
    <dbReference type="NCBI Taxonomy" id="109895"/>
    <lineage>
        <taxon>Eukaryota</taxon>
        <taxon>Fungi</taxon>
        <taxon>Fungi incertae sedis</taxon>
        <taxon>Chytridiomycota</taxon>
        <taxon>Chytridiomycota incertae sedis</taxon>
        <taxon>Chytridiomycetes</taxon>
        <taxon>Spizellomycetales</taxon>
        <taxon>Powellomycetaceae</taxon>
        <taxon>Powellomyces</taxon>
    </lineage>
</organism>
<evidence type="ECO:0000256" key="8">
    <source>
        <dbReference type="SAM" id="Phobius"/>
    </source>
</evidence>
<feature type="transmembrane region" description="Helical" evidence="8">
    <location>
        <begin position="164"/>
        <end position="185"/>
    </location>
</feature>
<comment type="catalytic activity">
    <reaction evidence="1">
        <text>ATP + protein L-histidine = ADP + protein N-phospho-L-histidine.</text>
        <dbReference type="EC" id="2.7.13.3"/>
    </reaction>
</comment>
<evidence type="ECO:0000256" key="1">
    <source>
        <dbReference type="ARBA" id="ARBA00000085"/>
    </source>
</evidence>
<accession>A0A507E177</accession>
<dbReference type="SUPFAM" id="SSF52172">
    <property type="entry name" value="CheY-like"/>
    <property type="match status" value="2"/>
</dbReference>
<dbReference type="STRING" id="109895.A0A507E177"/>
<feature type="modified residue" description="4-aspartylphosphate" evidence="6">
    <location>
        <position position="817"/>
    </location>
</feature>
<dbReference type="Proteomes" id="UP000318582">
    <property type="component" value="Unassembled WGS sequence"/>
</dbReference>
<dbReference type="InterPro" id="IPR011006">
    <property type="entry name" value="CheY-like_superfamily"/>
</dbReference>
<evidence type="ECO:0000256" key="6">
    <source>
        <dbReference type="PROSITE-ProRule" id="PRU00169"/>
    </source>
</evidence>
<keyword evidence="5" id="KW-0418">Kinase</keyword>
<gene>
    <name evidence="11" type="ORF">PhCBS80983_g04066</name>
</gene>
<feature type="compositionally biased region" description="Pro residues" evidence="7">
    <location>
        <begin position="759"/>
        <end position="777"/>
    </location>
</feature>
<dbReference type="AlphaFoldDB" id="A0A507E177"/>
<dbReference type="CDD" id="cd00082">
    <property type="entry name" value="HisKA"/>
    <property type="match status" value="1"/>
</dbReference>
<dbReference type="InterPro" id="IPR005467">
    <property type="entry name" value="His_kinase_dom"/>
</dbReference>
<dbReference type="GO" id="GO:0005886">
    <property type="term" value="C:plasma membrane"/>
    <property type="evidence" value="ECO:0007669"/>
    <property type="project" value="TreeGrafter"/>
</dbReference>
<dbReference type="Gene3D" id="1.10.287.130">
    <property type="match status" value="1"/>
</dbReference>
<dbReference type="SMART" id="SM00448">
    <property type="entry name" value="REC"/>
    <property type="match status" value="1"/>
</dbReference>
<dbReference type="Pfam" id="PF02518">
    <property type="entry name" value="HATPase_c"/>
    <property type="match status" value="1"/>
</dbReference>
<dbReference type="CDD" id="cd16922">
    <property type="entry name" value="HATPase_EvgS-ArcB-TorS-like"/>
    <property type="match status" value="1"/>
</dbReference>
<keyword evidence="8" id="KW-1133">Transmembrane helix</keyword>
<dbReference type="PROSITE" id="PS50110">
    <property type="entry name" value="RESPONSE_REGULATORY"/>
    <property type="match status" value="1"/>
</dbReference>
<dbReference type="PROSITE" id="PS50109">
    <property type="entry name" value="HIS_KIN"/>
    <property type="match status" value="1"/>
</dbReference>
<feature type="compositionally biased region" description="Polar residues" evidence="7">
    <location>
        <begin position="65"/>
        <end position="84"/>
    </location>
</feature>
<dbReference type="InterPro" id="IPR003661">
    <property type="entry name" value="HisK_dim/P_dom"/>
</dbReference>
<evidence type="ECO:0000256" key="3">
    <source>
        <dbReference type="ARBA" id="ARBA00022553"/>
    </source>
</evidence>
<evidence type="ECO:0000256" key="7">
    <source>
        <dbReference type="SAM" id="MobiDB-lite"/>
    </source>
</evidence>
<evidence type="ECO:0000313" key="12">
    <source>
        <dbReference type="Proteomes" id="UP000318582"/>
    </source>
</evidence>
<evidence type="ECO:0000256" key="4">
    <source>
        <dbReference type="ARBA" id="ARBA00022679"/>
    </source>
</evidence>
<dbReference type="SMART" id="SM00388">
    <property type="entry name" value="HisKA"/>
    <property type="match status" value="1"/>
</dbReference>
<keyword evidence="4" id="KW-0808">Transferase</keyword>
<dbReference type="EC" id="2.7.13.3" evidence="2"/>
<dbReference type="PANTHER" id="PTHR43047:SF66">
    <property type="entry name" value="HISKA"/>
    <property type="match status" value="1"/>
</dbReference>
<dbReference type="PANTHER" id="PTHR43047">
    <property type="entry name" value="TWO-COMPONENT HISTIDINE PROTEIN KINASE"/>
    <property type="match status" value="1"/>
</dbReference>
<dbReference type="GO" id="GO:0009927">
    <property type="term" value="F:histidine phosphotransfer kinase activity"/>
    <property type="evidence" value="ECO:0007669"/>
    <property type="project" value="TreeGrafter"/>
</dbReference>
<sequence length="882" mass="96133">MASGPTTHPATAPVSQVTVTIEDHHHPSPLSPASPSISLWSRFSSLNRSLAPDHAKNVPGPIPTLSPSAEYTHSTGGSNTRAGSLSCSIRSAYRRSAAFLRRFLLHDWSAAFSAEDNRAYLAMQRQGLAPIMKALSLMSIAHFGFILLSSHLNLSTKSHQARLFNILVLYALVLPVTFALPIVAFKKKPLHPWLETAIVCLNGFVFAFSVMARSVMCKVSTPKEATTCQGTQTFSAAQSLYATLGPLFMIVVFRLDRGVFLGAAFVMLSMIAWILSSNINAGWQTTAYMGGFYIWTALMSYWIEVLDREKYILQQELSAQIQCTERAQGGEMREAASKRHFVSYIFHEIRVPFNTAVLGLHNMEDEGLFSGMDKSQKAVLDAVKSSFGMMESVLNDVLDFEKMEQGKFELHCRPFDVNATAQGVAYAFHTVAHDKGIRLTTTLDETLAEADGGWVIGDDVRYRQVLNNFVSNSLKFTPPGGHVTISISIVKGDTLIRSNGHNIKSNRTLHDRSSTVTIRTSVTDTGCGIAPDDVKKMFQPYQQINSWATQNGKGTGLGLAICKHIIEMAGGSCGVESFPSCGSTFWFEIEWPVADQPININIHDTLIVRRSSSSQLASPPLCTGHEEADDAVLTLLPAKSADSTNNVPAEPGSLTRTVPYTSPSAITITTPPLDTALSSFLPSIAVPVTRTRPLHILVVDDDRITRMLMIRLLSRLGHTLQIAEDGRQAVDLIALHNPGSNTPAARWKVNLLPSNTTAPPTPPHETHPPPFPPPPPSLNTDTPALIPTPHPTFNASPRSTTTHLVPPRIPFDVVLMDNQMPRLTGVDAVAQLRRLGISVPVVGITGNALKEDQDQFLASGADMVITKPLKKEMLVRALDLIP</sequence>
<dbReference type="InterPro" id="IPR036097">
    <property type="entry name" value="HisK_dim/P_sf"/>
</dbReference>
<dbReference type="InterPro" id="IPR004358">
    <property type="entry name" value="Sig_transdc_His_kin-like_C"/>
</dbReference>
<comment type="caution">
    <text evidence="11">The sequence shown here is derived from an EMBL/GenBank/DDBJ whole genome shotgun (WGS) entry which is preliminary data.</text>
</comment>
<evidence type="ECO:0000259" key="9">
    <source>
        <dbReference type="PROSITE" id="PS50109"/>
    </source>
</evidence>
<evidence type="ECO:0000259" key="10">
    <source>
        <dbReference type="PROSITE" id="PS50110"/>
    </source>
</evidence>
<dbReference type="SUPFAM" id="SSF47384">
    <property type="entry name" value="Homodimeric domain of signal transducing histidine kinase"/>
    <property type="match status" value="1"/>
</dbReference>
<keyword evidence="8" id="KW-0812">Transmembrane</keyword>
<dbReference type="InterPro" id="IPR001789">
    <property type="entry name" value="Sig_transdc_resp-reg_receiver"/>
</dbReference>
<dbReference type="Gene3D" id="3.40.50.2300">
    <property type="match status" value="1"/>
</dbReference>
<feature type="domain" description="Histidine kinase" evidence="9">
    <location>
        <begin position="344"/>
        <end position="593"/>
    </location>
</feature>
<keyword evidence="3 6" id="KW-0597">Phosphoprotein</keyword>
<dbReference type="CDD" id="cd17546">
    <property type="entry name" value="REC_hyHK_CKI1_RcsC-like"/>
    <property type="match status" value="1"/>
</dbReference>
<feature type="transmembrane region" description="Helical" evidence="8">
    <location>
        <begin position="236"/>
        <end position="253"/>
    </location>
</feature>
<name>A0A507E177_9FUNG</name>
<feature type="transmembrane region" description="Helical" evidence="8">
    <location>
        <begin position="260"/>
        <end position="279"/>
    </location>
</feature>
<dbReference type="InterPro" id="IPR036890">
    <property type="entry name" value="HATPase_C_sf"/>
</dbReference>
<dbReference type="Pfam" id="PF00072">
    <property type="entry name" value="Response_reg"/>
    <property type="match status" value="1"/>
</dbReference>
<dbReference type="Gene3D" id="3.30.565.10">
    <property type="entry name" value="Histidine kinase-like ATPase, C-terminal domain"/>
    <property type="match status" value="1"/>
</dbReference>
<feature type="region of interest" description="Disordered" evidence="7">
    <location>
        <begin position="752"/>
        <end position="780"/>
    </location>
</feature>
<dbReference type="GO" id="GO:0000155">
    <property type="term" value="F:phosphorelay sensor kinase activity"/>
    <property type="evidence" value="ECO:0007669"/>
    <property type="project" value="InterPro"/>
</dbReference>
<keyword evidence="12" id="KW-1185">Reference proteome</keyword>
<evidence type="ECO:0000313" key="11">
    <source>
        <dbReference type="EMBL" id="TPX57127.1"/>
    </source>
</evidence>
<evidence type="ECO:0000256" key="2">
    <source>
        <dbReference type="ARBA" id="ARBA00012438"/>
    </source>
</evidence>
<dbReference type="InterPro" id="IPR003594">
    <property type="entry name" value="HATPase_dom"/>
</dbReference>
<dbReference type="SUPFAM" id="SSF55874">
    <property type="entry name" value="ATPase domain of HSP90 chaperone/DNA topoisomerase II/histidine kinase"/>
    <property type="match status" value="1"/>
</dbReference>
<feature type="region of interest" description="Disordered" evidence="7">
    <location>
        <begin position="52"/>
        <end position="84"/>
    </location>
</feature>
<protein>
    <recommendedName>
        <fullName evidence="2">histidine kinase</fullName>
        <ecNumber evidence="2">2.7.13.3</ecNumber>
    </recommendedName>
</protein>
<feature type="transmembrane region" description="Helical" evidence="8">
    <location>
        <begin position="134"/>
        <end position="152"/>
    </location>
</feature>
<feature type="domain" description="Response regulatory" evidence="10">
    <location>
        <begin position="695"/>
        <end position="882"/>
    </location>
</feature>
<evidence type="ECO:0000256" key="5">
    <source>
        <dbReference type="ARBA" id="ARBA00022777"/>
    </source>
</evidence>
<dbReference type="EMBL" id="QEAQ01000058">
    <property type="protein sequence ID" value="TPX57127.1"/>
    <property type="molecule type" value="Genomic_DNA"/>
</dbReference>
<dbReference type="Pfam" id="PF00512">
    <property type="entry name" value="HisKA"/>
    <property type="match status" value="1"/>
</dbReference>
<keyword evidence="8" id="KW-0472">Membrane</keyword>
<feature type="transmembrane region" description="Helical" evidence="8">
    <location>
        <begin position="197"/>
        <end position="216"/>
    </location>
</feature>
<proteinExistence type="predicted"/>
<dbReference type="SMART" id="SM00387">
    <property type="entry name" value="HATPase_c"/>
    <property type="match status" value="1"/>
</dbReference>
<feature type="transmembrane region" description="Helical" evidence="8">
    <location>
        <begin position="285"/>
        <end position="303"/>
    </location>
</feature>
<reference evidence="11 12" key="1">
    <citation type="journal article" date="2019" name="Sci. Rep.">
        <title>Comparative genomics of chytrid fungi reveal insights into the obligate biotrophic and pathogenic lifestyle of Synchytrium endobioticum.</title>
        <authorList>
            <person name="van de Vossenberg B.T.L.H."/>
            <person name="Warris S."/>
            <person name="Nguyen H.D.T."/>
            <person name="van Gent-Pelzer M.P.E."/>
            <person name="Joly D.L."/>
            <person name="van de Geest H.C."/>
            <person name="Bonants P.J.M."/>
            <person name="Smith D.S."/>
            <person name="Levesque C.A."/>
            <person name="van der Lee T.A.J."/>
        </authorList>
    </citation>
    <scope>NUCLEOTIDE SEQUENCE [LARGE SCALE GENOMIC DNA]</scope>
    <source>
        <strain evidence="11 12">CBS 809.83</strain>
    </source>
</reference>
<dbReference type="PRINTS" id="PR00344">
    <property type="entry name" value="BCTRLSENSOR"/>
</dbReference>